<dbReference type="Proteomes" id="UP001465668">
    <property type="component" value="Unassembled WGS sequence"/>
</dbReference>
<evidence type="ECO:0000256" key="1">
    <source>
        <dbReference type="SAM" id="Phobius"/>
    </source>
</evidence>
<name>A0ABR2XJS8_9PEZI</name>
<comment type="caution">
    <text evidence="2">The sequence shown here is derived from an EMBL/GenBank/DDBJ whole genome shotgun (WGS) entry which is preliminary data.</text>
</comment>
<keyword evidence="1" id="KW-0472">Membrane</keyword>
<keyword evidence="3" id="KW-1185">Reference proteome</keyword>
<keyword evidence="1" id="KW-1133">Transmembrane helix</keyword>
<proteinExistence type="predicted"/>
<evidence type="ECO:0000313" key="3">
    <source>
        <dbReference type="Proteomes" id="UP001465668"/>
    </source>
</evidence>
<reference evidence="2 3" key="1">
    <citation type="submission" date="2024-02" db="EMBL/GenBank/DDBJ databases">
        <title>First draft genome assembly of two strains of Seiridium cardinale.</title>
        <authorList>
            <person name="Emiliani G."/>
            <person name="Scali E."/>
        </authorList>
    </citation>
    <scope>NUCLEOTIDE SEQUENCE [LARGE SCALE GENOMIC DNA]</scope>
    <source>
        <strain evidence="2 3">BM-138-000479</strain>
    </source>
</reference>
<accession>A0ABR2XJS8</accession>
<keyword evidence="1" id="KW-0812">Transmembrane</keyword>
<protein>
    <submittedName>
        <fullName evidence="2">Uncharacterized protein</fullName>
    </submittedName>
</protein>
<dbReference type="EMBL" id="JARVKM010000044">
    <property type="protein sequence ID" value="KAK9774076.1"/>
    <property type="molecule type" value="Genomic_DNA"/>
</dbReference>
<sequence>MPAINQYMPDLTHMGVYNYQQLYKRDEIAAWNEARDGTTVRAENHEDVALVEVEKREGVDEWGDMSVDLEDGTNSCDKLMQFIWGCFGTVFGFGVGSGIVIPY</sequence>
<organism evidence="2 3">
    <name type="scientific">Seiridium cardinale</name>
    <dbReference type="NCBI Taxonomy" id="138064"/>
    <lineage>
        <taxon>Eukaryota</taxon>
        <taxon>Fungi</taxon>
        <taxon>Dikarya</taxon>
        <taxon>Ascomycota</taxon>
        <taxon>Pezizomycotina</taxon>
        <taxon>Sordariomycetes</taxon>
        <taxon>Xylariomycetidae</taxon>
        <taxon>Amphisphaeriales</taxon>
        <taxon>Sporocadaceae</taxon>
        <taxon>Seiridium</taxon>
    </lineage>
</organism>
<evidence type="ECO:0000313" key="2">
    <source>
        <dbReference type="EMBL" id="KAK9774076.1"/>
    </source>
</evidence>
<feature type="transmembrane region" description="Helical" evidence="1">
    <location>
        <begin position="82"/>
        <end position="101"/>
    </location>
</feature>
<gene>
    <name evidence="2" type="ORF">SCAR479_09190</name>
</gene>